<organism evidence="1">
    <name type="scientific">Arundo donax</name>
    <name type="common">Giant reed</name>
    <name type="synonym">Donax arundinaceus</name>
    <dbReference type="NCBI Taxonomy" id="35708"/>
    <lineage>
        <taxon>Eukaryota</taxon>
        <taxon>Viridiplantae</taxon>
        <taxon>Streptophyta</taxon>
        <taxon>Embryophyta</taxon>
        <taxon>Tracheophyta</taxon>
        <taxon>Spermatophyta</taxon>
        <taxon>Magnoliopsida</taxon>
        <taxon>Liliopsida</taxon>
        <taxon>Poales</taxon>
        <taxon>Poaceae</taxon>
        <taxon>PACMAD clade</taxon>
        <taxon>Arundinoideae</taxon>
        <taxon>Arundineae</taxon>
        <taxon>Arundo</taxon>
    </lineage>
</organism>
<evidence type="ECO:0000313" key="1">
    <source>
        <dbReference type="EMBL" id="JAD63086.1"/>
    </source>
</evidence>
<sequence>MGRYYPQSPWIVRHKELIYSPIPSNWVQLPVHPNGS</sequence>
<dbReference type="EMBL" id="GBRH01234809">
    <property type="protein sequence ID" value="JAD63086.1"/>
    <property type="molecule type" value="Transcribed_RNA"/>
</dbReference>
<reference evidence="1" key="2">
    <citation type="journal article" date="2015" name="Data Brief">
        <title>Shoot transcriptome of the giant reed, Arundo donax.</title>
        <authorList>
            <person name="Barrero R.A."/>
            <person name="Guerrero F.D."/>
            <person name="Moolhuijzen P."/>
            <person name="Goolsby J.A."/>
            <person name="Tidwell J."/>
            <person name="Bellgard S.E."/>
            <person name="Bellgard M.I."/>
        </authorList>
    </citation>
    <scope>NUCLEOTIDE SEQUENCE</scope>
    <source>
        <tissue evidence="1">Shoot tissue taken approximately 20 cm above the soil surface</tissue>
    </source>
</reference>
<reference evidence="1" key="1">
    <citation type="submission" date="2014-09" db="EMBL/GenBank/DDBJ databases">
        <authorList>
            <person name="Magalhaes I.L.F."/>
            <person name="Oliveira U."/>
            <person name="Santos F.R."/>
            <person name="Vidigal T.H.D.A."/>
            <person name="Brescovit A.D."/>
            <person name="Santos A.J."/>
        </authorList>
    </citation>
    <scope>NUCLEOTIDE SEQUENCE</scope>
    <source>
        <tissue evidence="1">Shoot tissue taken approximately 20 cm above the soil surface</tissue>
    </source>
</reference>
<dbReference type="AlphaFoldDB" id="A0A0A9BIB4"/>
<name>A0A0A9BIB4_ARUDO</name>
<proteinExistence type="predicted"/>
<accession>A0A0A9BIB4</accession>
<protein>
    <submittedName>
        <fullName evidence="1">Uncharacterized protein</fullName>
    </submittedName>
</protein>